<name>A0A654TZE6_MYCTX</name>
<protein>
    <submittedName>
        <fullName evidence="1">Uncharacterized protein</fullName>
    </submittedName>
</protein>
<evidence type="ECO:0000313" key="1">
    <source>
        <dbReference type="EMBL" id="CFR76074.1"/>
    </source>
</evidence>
<reference evidence="1 2" key="1">
    <citation type="submission" date="2015-03" db="EMBL/GenBank/DDBJ databases">
        <authorList>
            <consortium name="Pathogen Informatics"/>
        </authorList>
    </citation>
    <scope>NUCLEOTIDE SEQUENCE [LARGE SCALE GENOMIC DNA]</scope>
    <source>
        <strain evidence="1 2">C09601061</strain>
    </source>
</reference>
<dbReference type="Proteomes" id="UP000046680">
    <property type="component" value="Unassembled WGS sequence"/>
</dbReference>
<organism evidence="1 2">
    <name type="scientific">Mycobacterium tuberculosis</name>
    <dbReference type="NCBI Taxonomy" id="1773"/>
    <lineage>
        <taxon>Bacteria</taxon>
        <taxon>Bacillati</taxon>
        <taxon>Actinomycetota</taxon>
        <taxon>Actinomycetes</taxon>
        <taxon>Mycobacteriales</taxon>
        <taxon>Mycobacteriaceae</taxon>
        <taxon>Mycobacterium</taxon>
        <taxon>Mycobacterium tuberculosis complex</taxon>
    </lineage>
</organism>
<accession>A0A654TZE6</accession>
<dbReference type="EMBL" id="CGCX01000439">
    <property type="protein sequence ID" value="CFR76074.1"/>
    <property type="molecule type" value="Genomic_DNA"/>
</dbReference>
<dbReference type="AlphaFoldDB" id="A0A654TZE6"/>
<proteinExistence type="predicted"/>
<evidence type="ECO:0000313" key="2">
    <source>
        <dbReference type="Proteomes" id="UP000046680"/>
    </source>
</evidence>
<sequence length="46" mass="4770">MTQSRPSNAHAVAVATPCWPAPVSAITRVLPILRASSACPSTLLIL</sequence>
<gene>
    <name evidence="1" type="ORF">ERS007657_01424</name>
</gene>